<dbReference type="Gramene" id="QL02p086217:mrna">
    <property type="protein sequence ID" value="QL02p086217:mrna"/>
    <property type="gene ID" value="QL02p086217"/>
</dbReference>
<dbReference type="Proteomes" id="UP000594261">
    <property type="component" value="Chromosome 2"/>
</dbReference>
<dbReference type="OMA" id="KEPICAK"/>
<accession>A0A7N2L1A2</accession>
<dbReference type="InterPro" id="IPR003892">
    <property type="entry name" value="CUE"/>
</dbReference>
<reference evidence="4" key="1">
    <citation type="journal article" date="2016" name="G3 (Bethesda)">
        <title>First Draft Assembly and Annotation of the Genome of a California Endemic Oak Quercus lobata Nee (Fagaceae).</title>
        <authorList>
            <person name="Sork V.L."/>
            <person name="Fitz-Gibbon S.T."/>
            <person name="Puiu D."/>
            <person name="Crepeau M."/>
            <person name="Gugger P.F."/>
            <person name="Sherman R."/>
            <person name="Stevens K."/>
            <person name="Langley C.H."/>
            <person name="Pellegrini M."/>
            <person name="Salzberg S.L."/>
        </authorList>
    </citation>
    <scope>NUCLEOTIDE SEQUENCE [LARGE SCALE GENOMIC DNA]</scope>
    <source>
        <strain evidence="4">cv. SW786</strain>
    </source>
</reference>
<evidence type="ECO:0000313" key="4">
    <source>
        <dbReference type="Proteomes" id="UP000594261"/>
    </source>
</evidence>
<feature type="region of interest" description="Disordered" evidence="1">
    <location>
        <begin position="41"/>
        <end position="63"/>
    </location>
</feature>
<evidence type="ECO:0000313" key="3">
    <source>
        <dbReference type="EnsemblPlants" id="QL02p086217:mrna"/>
    </source>
</evidence>
<dbReference type="GO" id="GO:0043130">
    <property type="term" value="F:ubiquitin binding"/>
    <property type="evidence" value="ECO:0007669"/>
    <property type="project" value="InterPro"/>
</dbReference>
<gene>
    <name evidence="3" type="primary">LOC115976980</name>
</gene>
<dbReference type="AlphaFoldDB" id="A0A7N2L1A2"/>
<dbReference type="InterPro" id="IPR041806">
    <property type="entry name" value="CID5/6/7_CUE"/>
</dbReference>
<dbReference type="CDD" id="cd14371">
    <property type="entry name" value="CUE_CID7_like"/>
    <property type="match status" value="1"/>
</dbReference>
<name>A0A7N2L1A2_QUELO</name>
<proteinExistence type="predicted"/>
<dbReference type="InParanoid" id="A0A7N2L1A2"/>
<dbReference type="Gene3D" id="1.10.8.10">
    <property type="entry name" value="DNA helicase RuvA subunit, C-terminal domain"/>
    <property type="match status" value="1"/>
</dbReference>
<keyword evidence="4" id="KW-1185">Reference proteome</keyword>
<dbReference type="KEGG" id="qlo:115976980"/>
<sequence>MKPGMSSLNPNAALYIPLHKQETKDKNQVSVLTTEDSLKNVGKTTWSNCPPNGPVGMNQSYPQAGADYDIHDVNELLIGNDFTKKGVQNSSELTKKQCVDEDPEMDLAYLAIMFPNMSEQSLADVYSVNEGDLETSIDMLNELELSPVDFSEHLPSRLDIGDVSECKVTEGSSMNQKIIFSGEASGSSAGPSGSSF</sequence>
<dbReference type="InterPro" id="IPR038981">
    <property type="entry name" value="CID5/CID6"/>
</dbReference>
<feature type="domain" description="CUE" evidence="2">
    <location>
        <begin position="102"/>
        <end position="145"/>
    </location>
</feature>
<evidence type="ECO:0000259" key="2">
    <source>
        <dbReference type="PROSITE" id="PS51140"/>
    </source>
</evidence>
<dbReference type="SUPFAM" id="SSF46934">
    <property type="entry name" value="UBA-like"/>
    <property type="match status" value="1"/>
</dbReference>
<dbReference type="RefSeq" id="XP_030954441.1">
    <property type="nucleotide sequence ID" value="XM_031098581.1"/>
</dbReference>
<dbReference type="OrthoDB" id="769720at2759"/>
<dbReference type="PROSITE" id="PS51140">
    <property type="entry name" value="CUE"/>
    <property type="match status" value="1"/>
</dbReference>
<evidence type="ECO:0000256" key="1">
    <source>
        <dbReference type="SAM" id="MobiDB-lite"/>
    </source>
</evidence>
<reference evidence="3" key="2">
    <citation type="submission" date="2021-01" db="UniProtKB">
        <authorList>
            <consortium name="EnsemblPlants"/>
        </authorList>
    </citation>
    <scope>IDENTIFICATION</scope>
</reference>
<dbReference type="PANTHER" id="PTHR37252:SF3">
    <property type="entry name" value="POLYADENYLATE-BINDING PROTEIN-INTERACTING PROTEIN 6"/>
    <property type="match status" value="1"/>
</dbReference>
<protein>
    <recommendedName>
        <fullName evidence="2">CUE domain-containing protein</fullName>
    </recommendedName>
</protein>
<dbReference type="EnsemblPlants" id="QL02p086217:mrna">
    <property type="protein sequence ID" value="QL02p086217:mrna"/>
    <property type="gene ID" value="QL02p086217"/>
</dbReference>
<dbReference type="InterPro" id="IPR009060">
    <property type="entry name" value="UBA-like_sf"/>
</dbReference>
<organism evidence="3 4">
    <name type="scientific">Quercus lobata</name>
    <name type="common">Valley oak</name>
    <dbReference type="NCBI Taxonomy" id="97700"/>
    <lineage>
        <taxon>Eukaryota</taxon>
        <taxon>Viridiplantae</taxon>
        <taxon>Streptophyta</taxon>
        <taxon>Embryophyta</taxon>
        <taxon>Tracheophyta</taxon>
        <taxon>Spermatophyta</taxon>
        <taxon>Magnoliopsida</taxon>
        <taxon>eudicotyledons</taxon>
        <taxon>Gunneridae</taxon>
        <taxon>Pentapetalae</taxon>
        <taxon>rosids</taxon>
        <taxon>fabids</taxon>
        <taxon>Fagales</taxon>
        <taxon>Fagaceae</taxon>
        <taxon>Quercus</taxon>
    </lineage>
</organism>
<dbReference type="GeneID" id="115976980"/>
<dbReference type="RefSeq" id="XP_030954442.1">
    <property type="nucleotide sequence ID" value="XM_031098582.1"/>
</dbReference>
<dbReference type="PANTHER" id="PTHR37252">
    <property type="entry name" value="POLYADENYLATE-BINDING PROTEIN-INTERACTING PROTEIN 6"/>
    <property type="match status" value="1"/>
</dbReference>